<accession>A0A8K0IM42</accession>
<evidence type="ECO:0000256" key="1">
    <source>
        <dbReference type="SAM" id="MobiDB-lite"/>
    </source>
</evidence>
<feature type="region of interest" description="Disordered" evidence="1">
    <location>
        <begin position="67"/>
        <end position="91"/>
    </location>
</feature>
<dbReference type="AlphaFoldDB" id="A0A8K0IM42"/>
<sequence>MASATIDAASEVDLGDEAIPTDRINIIERESLPPEFVNLSFRDCTPDPYDSKNKERRKKNMAIMKKAHNVHPDEPNRDSSEDQGADPFGNPDIIQDLTDKFAMPEESGHHMLAHVKRANLLEAEVLKVREDLQSKINRLQTMAVEAERLIGKKIAESESLHGALRKKEFISIELKAALWLSHITLALEGKEKKEAKLKIAELEAQLAFIKGFKLYEGRMARRFSELNLSFLKEEKEVGKEA</sequence>
<dbReference type="Proteomes" id="UP000797356">
    <property type="component" value="Chromosome 10"/>
</dbReference>
<reference evidence="2" key="1">
    <citation type="journal article" date="2017" name="Gigascience">
        <title>The genome draft of coconut (Cocos nucifera).</title>
        <authorList>
            <person name="Xiao Y."/>
            <person name="Xu P."/>
            <person name="Fan H."/>
            <person name="Baudouin L."/>
            <person name="Xia W."/>
            <person name="Bocs S."/>
            <person name="Xu J."/>
            <person name="Li Q."/>
            <person name="Guo A."/>
            <person name="Zhou L."/>
            <person name="Li J."/>
            <person name="Wu Y."/>
            <person name="Ma Z."/>
            <person name="Armero A."/>
            <person name="Issali A.E."/>
            <person name="Liu N."/>
            <person name="Peng M."/>
            <person name="Yang Y."/>
        </authorList>
    </citation>
    <scope>NUCLEOTIDE SEQUENCE</scope>
    <source>
        <tissue evidence="2">Spear leaf of Hainan Tall coconut</tissue>
    </source>
</reference>
<keyword evidence="3" id="KW-1185">Reference proteome</keyword>
<evidence type="ECO:0000313" key="2">
    <source>
        <dbReference type="EMBL" id="KAG1362550.1"/>
    </source>
</evidence>
<gene>
    <name evidence="2" type="ORF">COCNU_10G007690</name>
</gene>
<proteinExistence type="predicted"/>
<organism evidence="2 3">
    <name type="scientific">Cocos nucifera</name>
    <name type="common">Coconut palm</name>
    <dbReference type="NCBI Taxonomy" id="13894"/>
    <lineage>
        <taxon>Eukaryota</taxon>
        <taxon>Viridiplantae</taxon>
        <taxon>Streptophyta</taxon>
        <taxon>Embryophyta</taxon>
        <taxon>Tracheophyta</taxon>
        <taxon>Spermatophyta</taxon>
        <taxon>Magnoliopsida</taxon>
        <taxon>Liliopsida</taxon>
        <taxon>Arecaceae</taxon>
        <taxon>Arecoideae</taxon>
        <taxon>Cocoseae</taxon>
        <taxon>Attaleinae</taxon>
        <taxon>Cocos</taxon>
    </lineage>
</organism>
<dbReference type="EMBL" id="CM017881">
    <property type="protein sequence ID" value="KAG1362550.1"/>
    <property type="molecule type" value="Genomic_DNA"/>
</dbReference>
<protein>
    <submittedName>
        <fullName evidence="2">Uncharacterized protein</fullName>
    </submittedName>
</protein>
<name>A0A8K0IM42_COCNU</name>
<evidence type="ECO:0000313" key="3">
    <source>
        <dbReference type="Proteomes" id="UP000797356"/>
    </source>
</evidence>
<comment type="caution">
    <text evidence="2">The sequence shown here is derived from an EMBL/GenBank/DDBJ whole genome shotgun (WGS) entry which is preliminary data.</text>
</comment>
<feature type="compositionally biased region" description="Basic and acidic residues" evidence="1">
    <location>
        <begin position="70"/>
        <end position="80"/>
    </location>
</feature>
<reference evidence="2" key="2">
    <citation type="submission" date="2019-07" db="EMBL/GenBank/DDBJ databases">
        <authorList>
            <person name="Yang Y."/>
            <person name="Bocs S."/>
            <person name="Baudouin L."/>
        </authorList>
    </citation>
    <scope>NUCLEOTIDE SEQUENCE</scope>
    <source>
        <tissue evidence="2">Spear leaf of Hainan Tall coconut</tissue>
    </source>
</reference>